<keyword evidence="1" id="KW-0812">Transmembrane</keyword>
<sequence length="38" mass="4595">MLKDDYVENRAFVTFLWFGCAVFSDLSLVRRKNYIITY</sequence>
<dbReference type="AlphaFoldDB" id="E9SHX1"/>
<evidence type="ECO:0000313" key="3">
    <source>
        <dbReference type="Proteomes" id="UP000004259"/>
    </source>
</evidence>
<evidence type="ECO:0000256" key="1">
    <source>
        <dbReference type="SAM" id="Phobius"/>
    </source>
</evidence>
<dbReference type="EMBL" id="ADKM02000134">
    <property type="protein sequence ID" value="EGC01163.1"/>
    <property type="molecule type" value="Genomic_DNA"/>
</dbReference>
<comment type="caution">
    <text evidence="2">The sequence shown here is derived from an EMBL/GenBank/DDBJ whole genome shotgun (WGS) entry which is preliminary data.</text>
</comment>
<reference evidence="2 3" key="1">
    <citation type="submission" date="2011-02" db="EMBL/GenBank/DDBJ databases">
        <authorList>
            <person name="Nelson K.E."/>
            <person name="Sutton G."/>
            <person name="Torralba M."/>
            <person name="Durkin S."/>
            <person name="Harkins D."/>
            <person name="Montgomery R."/>
            <person name="Ziemer C."/>
            <person name="Klaassens E."/>
            <person name="Ocuiv P."/>
            <person name="Morrison M."/>
        </authorList>
    </citation>
    <scope>NUCLEOTIDE SEQUENCE [LARGE SCALE GENOMIC DNA]</scope>
    <source>
        <strain evidence="2 3">8</strain>
    </source>
</reference>
<keyword evidence="1" id="KW-0472">Membrane</keyword>
<name>E9SHX1_RUMAL</name>
<protein>
    <submittedName>
        <fullName evidence="2">Uncharacterized protein</fullName>
    </submittedName>
</protein>
<keyword evidence="1" id="KW-1133">Transmembrane helix</keyword>
<accession>E9SHX1</accession>
<evidence type="ECO:0000313" key="2">
    <source>
        <dbReference type="EMBL" id="EGC01163.1"/>
    </source>
</evidence>
<keyword evidence="3" id="KW-1185">Reference proteome</keyword>
<proteinExistence type="predicted"/>
<organism evidence="2 3">
    <name type="scientific">Ruminococcus albus 8</name>
    <dbReference type="NCBI Taxonomy" id="246199"/>
    <lineage>
        <taxon>Bacteria</taxon>
        <taxon>Bacillati</taxon>
        <taxon>Bacillota</taxon>
        <taxon>Clostridia</taxon>
        <taxon>Eubacteriales</taxon>
        <taxon>Oscillospiraceae</taxon>
        <taxon>Ruminococcus</taxon>
    </lineage>
</organism>
<dbReference type="STRING" id="246199.CUS_7075"/>
<feature type="transmembrane region" description="Helical" evidence="1">
    <location>
        <begin position="12"/>
        <end position="29"/>
    </location>
</feature>
<dbReference type="Proteomes" id="UP000004259">
    <property type="component" value="Unassembled WGS sequence"/>
</dbReference>
<gene>
    <name evidence="2" type="ORF">CUS_7075</name>
</gene>